<proteinExistence type="predicted"/>
<evidence type="ECO:0000259" key="1">
    <source>
        <dbReference type="Pfam" id="PF00149"/>
    </source>
</evidence>
<reference evidence="3" key="1">
    <citation type="submission" date="2016-04" db="EMBL/GenBank/DDBJ databases">
        <authorList>
            <person name="Chen L."/>
            <person name="Zhuang W."/>
            <person name="Wang G."/>
        </authorList>
    </citation>
    <scope>NUCLEOTIDE SEQUENCE [LARGE SCALE GENOMIC DNA]</scope>
    <source>
        <strain evidence="3">17621</strain>
    </source>
</reference>
<dbReference type="PANTHER" id="PTHR46546">
    <property type="entry name" value="SHEWANELLA-LIKE PROTEIN PHOSPHATASE 1"/>
    <property type="match status" value="1"/>
</dbReference>
<dbReference type="STRING" id="354355.SAMN05660816_03647"/>
<dbReference type="PANTHER" id="PTHR46546:SF4">
    <property type="entry name" value="SHEWANELLA-LIKE PROTEIN PHOSPHATASE 1"/>
    <property type="match status" value="1"/>
</dbReference>
<dbReference type="AlphaFoldDB" id="A0A1V9EEN0"/>
<dbReference type="OrthoDB" id="7550081at2"/>
<dbReference type="Proteomes" id="UP000192610">
    <property type="component" value="Unassembled WGS sequence"/>
</dbReference>
<accession>A0A1V9EEN0</accession>
<dbReference type="SUPFAM" id="SSF56300">
    <property type="entry name" value="Metallo-dependent phosphatases"/>
    <property type="match status" value="1"/>
</dbReference>
<organism evidence="2 3">
    <name type="scientific">Niastella yeongjuensis</name>
    <dbReference type="NCBI Taxonomy" id="354355"/>
    <lineage>
        <taxon>Bacteria</taxon>
        <taxon>Pseudomonadati</taxon>
        <taxon>Bacteroidota</taxon>
        <taxon>Chitinophagia</taxon>
        <taxon>Chitinophagales</taxon>
        <taxon>Chitinophagaceae</taxon>
        <taxon>Niastella</taxon>
    </lineage>
</organism>
<sequence length="304" mass="35266">MIKNPKIAISIPGADKSDLYFSFRLKKSVENEPSVYKHSNRIFVISDIEGNFQTFCKLLVRGKVINKYLQWTFSDNHLVILGDCFDRGEQVAECLWLIYSLEEKARRHGGYVHFILGNHEIMNLNGDWRYVHPKYAEETKSKRPQAALYGGNHELWHWLRTKNIIEKIGEYLFVHGGISEDILKLNLSVPEINKRVRPFYTKGNDSFRDPLLEIVFNSECSPFWFRGYYNSGMKEEVIDATLDQFGVKKIITGHTISEKIATYFNGKVINTDTDHSTENSEALLITRKGLYRIYTNDKAEKIVL</sequence>
<name>A0A1V9EEN0_9BACT</name>
<dbReference type="Pfam" id="PF00149">
    <property type="entry name" value="Metallophos"/>
    <property type="match status" value="1"/>
</dbReference>
<evidence type="ECO:0000313" key="2">
    <source>
        <dbReference type="EMBL" id="OQP44589.1"/>
    </source>
</evidence>
<feature type="domain" description="Calcineurin-like phosphoesterase" evidence="1">
    <location>
        <begin position="41"/>
        <end position="255"/>
    </location>
</feature>
<dbReference type="GO" id="GO:0016787">
    <property type="term" value="F:hydrolase activity"/>
    <property type="evidence" value="ECO:0007669"/>
    <property type="project" value="InterPro"/>
</dbReference>
<comment type="caution">
    <text evidence="2">The sequence shown here is derived from an EMBL/GenBank/DDBJ whole genome shotgun (WGS) entry which is preliminary data.</text>
</comment>
<protein>
    <recommendedName>
        <fullName evidence="1">Calcineurin-like phosphoesterase domain-containing protein</fullName>
    </recommendedName>
</protein>
<dbReference type="EMBL" id="LVXG01000034">
    <property type="protein sequence ID" value="OQP44589.1"/>
    <property type="molecule type" value="Genomic_DNA"/>
</dbReference>
<dbReference type="InterPro" id="IPR029052">
    <property type="entry name" value="Metallo-depent_PP-like"/>
</dbReference>
<evidence type="ECO:0000313" key="3">
    <source>
        <dbReference type="Proteomes" id="UP000192610"/>
    </source>
</evidence>
<keyword evidence="3" id="KW-1185">Reference proteome</keyword>
<dbReference type="Gene3D" id="3.60.21.10">
    <property type="match status" value="1"/>
</dbReference>
<dbReference type="InterPro" id="IPR004843">
    <property type="entry name" value="Calcineurin-like_PHP"/>
</dbReference>
<gene>
    <name evidence="2" type="ORF">A4H97_09480</name>
</gene>
<dbReference type="RefSeq" id="WP_081202648.1">
    <property type="nucleotide sequence ID" value="NZ_FOCZ01000006.1"/>
</dbReference>